<dbReference type="Proteomes" id="UP001054837">
    <property type="component" value="Unassembled WGS sequence"/>
</dbReference>
<evidence type="ECO:0000313" key="2">
    <source>
        <dbReference type="Proteomes" id="UP001054837"/>
    </source>
</evidence>
<comment type="caution">
    <text evidence="1">The sequence shown here is derived from an EMBL/GenBank/DDBJ whole genome shotgun (WGS) entry which is preliminary data.</text>
</comment>
<evidence type="ECO:0000313" key="1">
    <source>
        <dbReference type="EMBL" id="GIY87388.1"/>
    </source>
</evidence>
<dbReference type="EMBL" id="BPLQ01015341">
    <property type="protein sequence ID" value="GIY87388.1"/>
    <property type="molecule type" value="Genomic_DNA"/>
</dbReference>
<organism evidence="1 2">
    <name type="scientific">Caerostris darwini</name>
    <dbReference type="NCBI Taxonomy" id="1538125"/>
    <lineage>
        <taxon>Eukaryota</taxon>
        <taxon>Metazoa</taxon>
        <taxon>Ecdysozoa</taxon>
        <taxon>Arthropoda</taxon>
        <taxon>Chelicerata</taxon>
        <taxon>Arachnida</taxon>
        <taxon>Araneae</taxon>
        <taxon>Araneomorphae</taxon>
        <taxon>Entelegynae</taxon>
        <taxon>Araneoidea</taxon>
        <taxon>Araneidae</taxon>
        <taxon>Caerostris</taxon>
    </lineage>
</organism>
<protein>
    <submittedName>
        <fullName evidence="1">Uncharacterized protein</fullName>
    </submittedName>
</protein>
<accession>A0AAV4WYI2</accession>
<keyword evidence="2" id="KW-1185">Reference proteome</keyword>
<reference evidence="1 2" key="1">
    <citation type="submission" date="2021-06" db="EMBL/GenBank/DDBJ databases">
        <title>Caerostris darwini draft genome.</title>
        <authorList>
            <person name="Kono N."/>
            <person name="Arakawa K."/>
        </authorList>
    </citation>
    <scope>NUCLEOTIDE SEQUENCE [LARGE SCALE GENOMIC DNA]</scope>
</reference>
<proteinExistence type="predicted"/>
<name>A0AAV4WYI2_9ARAC</name>
<sequence length="157" mass="18097">MRRRRRLFSVLRASKIMKRERERGWANNFRTAGIPISRHASNYRRSLAKMASHSIMMGQGERVAKIVAKRGTPNERDTWSLYGIASTNPRISQKTMTTRPRLSPTQSLHSHNEFTYPRCCCLLMADIPSFWENYNQRVLSRILAGHGVLILEPSPLS</sequence>
<dbReference type="AlphaFoldDB" id="A0AAV4WYI2"/>
<gene>
    <name evidence="1" type="ORF">CDAR_320481</name>
</gene>